<dbReference type="CDD" id="cd12915">
    <property type="entry name" value="PDC2_DGC_like"/>
    <property type="match status" value="1"/>
</dbReference>
<dbReference type="PANTHER" id="PTHR45138:SF9">
    <property type="entry name" value="DIGUANYLATE CYCLASE DGCM-RELATED"/>
    <property type="match status" value="1"/>
</dbReference>
<accession>A0A4R3HTM6</accession>
<evidence type="ECO:0000313" key="6">
    <source>
        <dbReference type="EMBL" id="TCS35179.1"/>
    </source>
</evidence>
<dbReference type="Gene3D" id="6.10.340.10">
    <property type="match status" value="1"/>
</dbReference>
<proteinExistence type="predicted"/>
<evidence type="ECO:0000256" key="2">
    <source>
        <dbReference type="ARBA" id="ARBA00034247"/>
    </source>
</evidence>
<dbReference type="EMBL" id="SLZQ01000011">
    <property type="protein sequence ID" value="TCS35179.1"/>
    <property type="molecule type" value="Genomic_DNA"/>
</dbReference>
<dbReference type="Proteomes" id="UP000295382">
    <property type="component" value="Unassembled WGS sequence"/>
</dbReference>
<dbReference type="Pfam" id="PF00990">
    <property type="entry name" value="GGDEF"/>
    <property type="match status" value="1"/>
</dbReference>
<sequence length="687" mass="75939">MIFLLALLPALGLAIFNSHVQYENQKAHSRESALRVVRLLKGAHTQIIDDAKSLVKSMAQFPPFRDQAAQRCNFLRKSFPQMFQRFSDIALAAPDGNILCSTGNIDRVAMLGSTPFFSELLTRRDVGTGAYRFDPMLASPYVLIGAPVLSRENDVDAILLATLDFSAFEALQLTAQLSSDSVIFVFDSSGLFLARYPDPEGWEGTNRITKAAIFHAVQSSLADEGTLDLLGADGVPRLFAYTKLRKAPGQTVYLATGVPVALAYANARQDIVADLITYGGLLLLVLLIAWAAVQALVSRKLRRLVQSAGRLQAGELGARTGMQGAGDEIGKLAAAFDAMADSMESRILELQRHGNEMRDLKEMSDAMQVCATQDEVLAIVRQFALRLFPDQPGALYLTHASGDFFELRTHWHEPVVNSEFLPQDCWAARRGKVYRVDAASNQPRCHHVHTPPPINYMCVPLMAQGEMLGILHLENDQAARLADEQPVAMAFAEHTALTLANLRLRDKLHVQAMRDGLTGLLNRRFMEESLLRETRHARRNHSQIAIIMIDIDHFKRFNDTFGHAAGDALLRAIGKMLQEAMRGSDLACRYGGEEFTVILPGTPLQAAATIAEKLRESTQSMEVAMEGQALGKITISLGVACFPEHGDTYEAVLHAADLALMHAKQTRNRVVKYAQDELEIRRQTQRR</sequence>
<keyword evidence="7" id="KW-1185">Reference proteome</keyword>
<dbReference type="Pfam" id="PF00672">
    <property type="entry name" value="HAMP"/>
    <property type="match status" value="1"/>
</dbReference>
<dbReference type="PROSITE" id="PS50887">
    <property type="entry name" value="GGDEF"/>
    <property type="match status" value="1"/>
</dbReference>
<dbReference type="PANTHER" id="PTHR45138">
    <property type="entry name" value="REGULATORY COMPONENTS OF SENSORY TRANSDUCTION SYSTEM"/>
    <property type="match status" value="1"/>
</dbReference>
<dbReference type="InterPro" id="IPR029016">
    <property type="entry name" value="GAF-like_dom_sf"/>
</dbReference>
<protein>
    <recommendedName>
        <fullName evidence="1">diguanylate cyclase</fullName>
        <ecNumber evidence="1">2.7.7.65</ecNumber>
    </recommendedName>
</protein>
<dbReference type="NCBIfam" id="TIGR00254">
    <property type="entry name" value="GGDEF"/>
    <property type="match status" value="1"/>
</dbReference>
<dbReference type="GO" id="GO:1902201">
    <property type="term" value="P:negative regulation of bacterial-type flagellum-dependent cell motility"/>
    <property type="evidence" value="ECO:0007669"/>
    <property type="project" value="TreeGrafter"/>
</dbReference>
<dbReference type="GO" id="GO:0052621">
    <property type="term" value="F:diguanylate cyclase activity"/>
    <property type="evidence" value="ECO:0007669"/>
    <property type="project" value="UniProtKB-EC"/>
</dbReference>
<reference evidence="6 7" key="1">
    <citation type="submission" date="2019-03" db="EMBL/GenBank/DDBJ databases">
        <title>Genomic Encyclopedia of Type Strains, Phase IV (KMG-IV): sequencing the most valuable type-strain genomes for metagenomic binning, comparative biology and taxonomic classification.</title>
        <authorList>
            <person name="Goeker M."/>
        </authorList>
    </citation>
    <scope>NUCLEOTIDE SEQUENCE [LARGE SCALE GENOMIC DNA]</scope>
    <source>
        <strain evidence="6 7">DSM 7445</strain>
    </source>
</reference>
<name>A0A4R3HTM6_PAULE</name>
<dbReference type="Pfam" id="PF01590">
    <property type="entry name" value="GAF"/>
    <property type="match status" value="1"/>
</dbReference>
<dbReference type="InterPro" id="IPR050469">
    <property type="entry name" value="Diguanylate_Cyclase"/>
</dbReference>
<dbReference type="GO" id="GO:0043709">
    <property type="term" value="P:cell adhesion involved in single-species biofilm formation"/>
    <property type="evidence" value="ECO:0007669"/>
    <property type="project" value="TreeGrafter"/>
</dbReference>
<comment type="catalytic activity">
    <reaction evidence="2">
        <text>2 GTP = 3',3'-c-di-GMP + 2 diphosphate</text>
        <dbReference type="Rhea" id="RHEA:24898"/>
        <dbReference type="ChEBI" id="CHEBI:33019"/>
        <dbReference type="ChEBI" id="CHEBI:37565"/>
        <dbReference type="ChEBI" id="CHEBI:58805"/>
        <dbReference type="EC" id="2.7.7.65"/>
    </reaction>
</comment>
<dbReference type="Gene3D" id="3.30.450.40">
    <property type="match status" value="1"/>
</dbReference>
<dbReference type="SUPFAM" id="SSF55781">
    <property type="entry name" value="GAF domain-like"/>
    <property type="match status" value="1"/>
</dbReference>
<dbReference type="Gene3D" id="3.30.450.20">
    <property type="entry name" value="PAS domain"/>
    <property type="match status" value="2"/>
</dbReference>
<dbReference type="AlphaFoldDB" id="A0A4R3HTM6"/>
<evidence type="ECO:0000256" key="1">
    <source>
        <dbReference type="ARBA" id="ARBA00012528"/>
    </source>
</evidence>
<dbReference type="SMART" id="SM00267">
    <property type="entry name" value="GGDEF"/>
    <property type="match status" value="1"/>
</dbReference>
<organism evidence="6 7">
    <name type="scientific">Paucimonas lemoignei</name>
    <name type="common">Pseudomonas lemoignei</name>
    <dbReference type="NCBI Taxonomy" id="29443"/>
    <lineage>
        <taxon>Bacteria</taxon>
        <taxon>Pseudomonadati</taxon>
        <taxon>Pseudomonadota</taxon>
        <taxon>Betaproteobacteria</taxon>
        <taxon>Burkholderiales</taxon>
        <taxon>Burkholderiaceae</taxon>
        <taxon>Paucimonas</taxon>
    </lineage>
</organism>
<feature type="domain" description="HAMP" evidence="4">
    <location>
        <begin position="295"/>
        <end position="348"/>
    </location>
</feature>
<keyword evidence="3" id="KW-0812">Transmembrane</keyword>
<dbReference type="FunFam" id="3.30.70.270:FF:000001">
    <property type="entry name" value="Diguanylate cyclase domain protein"/>
    <property type="match status" value="1"/>
</dbReference>
<dbReference type="CDD" id="cd06225">
    <property type="entry name" value="HAMP"/>
    <property type="match status" value="1"/>
</dbReference>
<evidence type="ECO:0000259" key="4">
    <source>
        <dbReference type="PROSITE" id="PS50885"/>
    </source>
</evidence>
<dbReference type="SMART" id="SM00304">
    <property type="entry name" value="HAMP"/>
    <property type="match status" value="1"/>
</dbReference>
<dbReference type="SUPFAM" id="SSF158472">
    <property type="entry name" value="HAMP domain-like"/>
    <property type="match status" value="1"/>
</dbReference>
<gene>
    <name evidence="6" type="ORF">EDC30_11194</name>
</gene>
<dbReference type="InterPro" id="IPR043128">
    <property type="entry name" value="Rev_trsase/Diguanyl_cyclase"/>
</dbReference>
<dbReference type="SMART" id="SM00065">
    <property type="entry name" value="GAF"/>
    <property type="match status" value="1"/>
</dbReference>
<dbReference type="GO" id="GO:0005886">
    <property type="term" value="C:plasma membrane"/>
    <property type="evidence" value="ECO:0007669"/>
    <property type="project" value="TreeGrafter"/>
</dbReference>
<evidence type="ECO:0000256" key="3">
    <source>
        <dbReference type="SAM" id="Phobius"/>
    </source>
</evidence>
<dbReference type="InterPro" id="IPR003660">
    <property type="entry name" value="HAMP_dom"/>
</dbReference>
<dbReference type="InterPro" id="IPR029787">
    <property type="entry name" value="Nucleotide_cyclase"/>
</dbReference>
<dbReference type="EC" id="2.7.7.65" evidence="1"/>
<keyword evidence="3" id="KW-1133">Transmembrane helix</keyword>
<dbReference type="GO" id="GO:0007165">
    <property type="term" value="P:signal transduction"/>
    <property type="evidence" value="ECO:0007669"/>
    <property type="project" value="InterPro"/>
</dbReference>
<keyword evidence="3" id="KW-0472">Membrane</keyword>
<dbReference type="Gene3D" id="3.30.70.270">
    <property type="match status" value="1"/>
</dbReference>
<dbReference type="PROSITE" id="PS50885">
    <property type="entry name" value="HAMP"/>
    <property type="match status" value="1"/>
</dbReference>
<feature type="domain" description="GGDEF" evidence="5">
    <location>
        <begin position="542"/>
        <end position="675"/>
    </location>
</feature>
<dbReference type="InterPro" id="IPR003018">
    <property type="entry name" value="GAF"/>
</dbReference>
<evidence type="ECO:0000313" key="7">
    <source>
        <dbReference type="Proteomes" id="UP000295382"/>
    </source>
</evidence>
<dbReference type="CDD" id="cd01949">
    <property type="entry name" value="GGDEF"/>
    <property type="match status" value="1"/>
</dbReference>
<evidence type="ECO:0000259" key="5">
    <source>
        <dbReference type="PROSITE" id="PS50887"/>
    </source>
</evidence>
<dbReference type="SUPFAM" id="SSF55073">
    <property type="entry name" value="Nucleotide cyclase"/>
    <property type="match status" value="1"/>
</dbReference>
<feature type="transmembrane region" description="Helical" evidence="3">
    <location>
        <begin position="275"/>
        <end position="297"/>
    </location>
</feature>
<dbReference type="InterPro" id="IPR000160">
    <property type="entry name" value="GGDEF_dom"/>
</dbReference>
<comment type="caution">
    <text evidence="6">The sequence shown here is derived from an EMBL/GenBank/DDBJ whole genome shotgun (WGS) entry which is preliminary data.</text>
</comment>